<evidence type="ECO:0000256" key="1">
    <source>
        <dbReference type="SAM" id="Phobius"/>
    </source>
</evidence>
<dbReference type="PANTHER" id="PTHR42305">
    <property type="entry name" value="MEMBRANE PROTEIN RV1733C-RELATED"/>
    <property type="match status" value="1"/>
</dbReference>
<dbReference type="Proteomes" id="UP001216440">
    <property type="component" value="Chromosome"/>
</dbReference>
<dbReference type="PANTHER" id="PTHR42305:SF1">
    <property type="entry name" value="MEMBRANE PROTEIN RV1733C-RELATED"/>
    <property type="match status" value="1"/>
</dbReference>
<evidence type="ECO:0000313" key="2">
    <source>
        <dbReference type="EMBL" id="WGD44464.1"/>
    </source>
</evidence>
<proteinExistence type="predicted"/>
<dbReference type="InterPro" id="IPR039708">
    <property type="entry name" value="MT1774/Rv1733c-like"/>
</dbReference>
<dbReference type="EMBL" id="CP121682">
    <property type="protein sequence ID" value="WGD44464.1"/>
    <property type="molecule type" value="Genomic_DNA"/>
</dbReference>
<gene>
    <name evidence="2" type="ORF">PYS65_32425</name>
</gene>
<reference evidence="2 3" key="1">
    <citation type="submission" date="2023-03" db="EMBL/GenBank/DDBJ databases">
        <authorList>
            <person name="Mo P."/>
        </authorList>
    </citation>
    <scope>NUCLEOTIDE SEQUENCE [LARGE SCALE GENOMIC DNA]</scope>
    <source>
        <strain evidence="2 3">HUAS 5</strain>
    </source>
</reference>
<keyword evidence="1" id="KW-0472">Membrane</keyword>
<protein>
    <submittedName>
        <fullName evidence="2">Uncharacterized protein</fullName>
    </submittedName>
</protein>
<keyword evidence="1" id="KW-0812">Transmembrane</keyword>
<accession>A0ABY8K871</accession>
<name>A0ABY8K871_9ACTN</name>
<keyword evidence="1" id="KW-1133">Transmembrane helix</keyword>
<feature type="transmembrane region" description="Helical" evidence="1">
    <location>
        <begin position="57"/>
        <end position="77"/>
    </location>
</feature>
<keyword evidence="3" id="KW-1185">Reference proteome</keyword>
<evidence type="ECO:0000313" key="3">
    <source>
        <dbReference type="Proteomes" id="UP001216440"/>
    </source>
</evidence>
<sequence length="107" mass="11852">MAQAQVRWTDGRDTGRTVTVLVKPDTSEGSTVRVWVDRGGTAVGPPLTRTRAVADGWFVGGMAVTSVATGAFVARAGMRHVLDRRRFAQWDAEWDLVEPLWTGRFHR</sequence>
<organism evidence="2 3">
    <name type="scientific">Streptomyces cathayae</name>
    <dbReference type="NCBI Taxonomy" id="3031124"/>
    <lineage>
        <taxon>Bacteria</taxon>
        <taxon>Bacillati</taxon>
        <taxon>Actinomycetota</taxon>
        <taxon>Actinomycetes</taxon>
        <taxon>Kitasatosporales</taxon>
        <taxon>Streptomycetaceae</taxon>
        <taxon>Streptomyces</taxon>
    </lineage>
</organism>